<dbReference type="AlphaFoldDB" id="A0A0F9B3V4"/>
<name>A0A0F9B3V4_9ZZZZ</name>
<comment type="caution">
    <text evidence="1">The sequence shown here is derived from an EMBL/GenBank/DDBJ whole genome shotgun (WGS) entry which is preliminary data.</text>
</comment>
<feature type="non-terminal residue" evidence="1">
    <location>
        <position position="42"/>
    </location>
</feature>
<proteinExistence type="predicted"/>
<evidence type="ECO:0000313" key="1">
    <source>
        <dbReference type="EMBL" id="KKL08462.1"/>
    </source>
</evidence>
<sequence>MAGIVAALAVAATTATLESVTSISAVPFMALLDYDTNKAEAV</sequence>
<accession>A0A0F9B3V4</accession>
<gene>
    <name evidence="1" type="ORF">LCGC14_2575610</name>
</gene>
<dbReference type="EMBL" id="LAZR01042869">
    <property type="protein sequence ID" value="KKL08462.1"/>
    <property type="molecule type" value="Genomic_DNA"/>
</dbReference>
<organism evidence="1">
    <name type="scientific">marine sediment metagenome</name>
    <dbReference type="NCBI Taxonomy" id="412755"/>
    <lineage>
        <taxon>unclassified sequences</taxon>
        <taxon>metagenomes</taxon>
        <taxon>ecological metagenomes</taxon>
    </lineage>
</organism>
<reference evidence="1" key="1">
    <citation type="journal article" date="2015" name="Nature">
        <title>Complex archaea that bridge the gap between prokaryotes and eukaryotes.</title>
        <authorList>
            <person name="Spang A."/>
            <person name="Saw J.H."/>
            <person name="Jorgensen S.L."/>
            <person name="Zaremba-Niedzwiedzka K."/>
            <person name="Martijn J."/>
            <person name="Lind A.E."/>
            <person name="van Eijk R."/>
            <person name="Schleper C."/>
            <person name="Guy L."/>
            <person name="Ettema T.J."/>
        </authorList>
    </citation>
    <scope>NUCLEOTIDE SEQUENCE</scope>
</reference>
<protein>
    <submittedName>
        <fullName evidence="1">Uncharacterized protein</fullName>
    </submittedName>
</protein>